<dbReference type="OrthoDB" id="9803968at2"/>
<dbReference type="PANTHER" id="PTHR43605">
    <property type="entry name" value="ACYL-COENZYME A SYNTHETASE"/>
    <property type="match status" value="1"/>
</dbReference>
<evidence type="ECO:0000259" key="6">
    <source>
        <dbReference type="Pfam" id="PF00501"/>
    </source>
</evidence>
<protein>
    <submittedName>
        <fullName evidence="8">AMP-dependent synthetase and ligase</fullName>
    </submittedName>
</protein>
<dbReference type="InterPro" id="IPR000873">
    <property type="entry name" value="AMP-dep_synth/lig_dom"/>
</dbReference>
<dbReference type="GO" id="GO:0006637">
    <property type="term" value="P:acyl-CoA metabolic process"/>
    <property type="evidence" value="ECO:0007669"/>
    <property type="project" value="TreeGrafter"/>
</dbReference>
<evidence type="ECO:0000256" key="5">
    <source>
        <dbReference type="SAM" id="MobiDB-lite"/>
    </source>
</evidence>
<reference evidence="8 9" key="1">
    <citation type="journal article" date="2010" name="J. Bacteriol.">
        <title>Genome sequence of the dioxin-mineralizing bacterium Sphingomonas wittichii RW1.</title>
        <authorList>
            <person name="Miller T.R."/>
            <person name="Delcher A.L."/>
            <person name="Salzberg S.L."/>
            <person name="Saunders E."/>
            <person name="Detter J.C."/>
            <person name="Halden R.U."/>
        </authorList>
    </citation>
    <scope>NUCLEOTIDE SEQUENCE [LARGE SCALE GENOMIC DNA]</scope>
    <source>
        <strain evidence="9">DSM 6014 / CCUG 31198 / JCM 15750 / NBRC 105917 / EY 4224 / RW1</strain>
    </source>
</reference>
<dbReference type="GO" id="GO:0015645">
    <property type="term" value="F:fatty acid ligase activity"/>
    <property type="evidence" value="ECO:0007669"/>
    <property type="project" value="TreeGrafter"/>
</dbReference>
<evidence type="ECO:0000313" key="9">
    <source>
        <dbReference type="Proteomes" id="UP000001989"/>
    </source>
</evidence>
<dbReference type="GO" id="GO:0004321">
    <property type="term" value="F:fatty-acyl-CoA synthase activity"/>
    <property type="evidence" value="ECO:0007669"/>
    <property type="project" value="TreeGrafter"/>
</dbReference>
<feature type="domain" description="AMP-dependent synthetase/ligase" evidence="6">
    <location>
        <begin position="46"/>
        <end position="373"/>
    </location>
</feature>
<dbReference type="Proteomes" id="UP000001989">
    <property type="component" value="Chromosome"/>
</dbReference>
<keyword evidence="2 8" id="KW-0436">Ligase</keyword>
<dbReference type="Pfam" id="PF00501">
    <property type="entry name" value="AMP-binding"/>
    <property type="match status" value="1"/>
</dbReference>
<comment type="similarity">
    <text evidence="1">Belongs to the ATP-dependent AMP-binding enzyme family.</text>
</comment>
<dbReference type="SUPFAM" id="SSF56801">
    <property type="entry name" value="Acetyl-CoA synthetase-like"/>
    <property type="match status" value="1"/>
</dbReference>
<proteinExistence type="inferred from homology"/>
<evidence type="ECO:0000313" key="8">
    <source>
        <dbReference type="EMBL" id="ABQ67036.1"/>
    </source>
</evidence>
<dbReference type="Gene3D" id="3.30.300.30">
    <property type="match status" value="1"/>
</dbReference>
<name>A0A9J9H8S2_RHIWR</name>
<feature type="compositionally biased region" description="Basic and acidic residues" evidence="5">
    <location>
        <begin position="527"/>
        <end position="543"/>
    </location>
</feature>
<keyword evidence="4" id="KW-0067">ATP-binding</keyword>
<dbReference type="InterPro" id="IPR042099">
    <property type="entry name" value="ANL_N_sf"/>
</dbReference>
<sequence length="560" mass="61112">MLLNGDRLQAARDFLIRHRTDHDAAVAGFAWPRFEQFNFAFDWFDRIAERSDAIALSIASPRGLRAWSYRDLSLGSNRVAHFLRRHGIGPGDRLLIALGNRIELWETQLAAMKAGCVMVPCTVMLGAAELRERMARSGARAIVADDSIAERLGTPDKGWIGFNVDAPRPGWIDYGAAYGEPAGFAPDQPTRGTDPLLIYFTSGTTAQPKMVTHSHVSYPVGHLSTLYWIGLKPGDTHLNISSPGWAKHAWSSFYAPWLAEASILTIDQPAFDARFVLDQIRDRAVDCFCAPPTVWRMLLQERIEQWPVRLREAVSAGEPLNPHVVERVREVWGIDVRDGYGQTETTAQIGNTPGQPLVAGAMGRPLPGFRIELDGAADHGEIILHAGDMAAGVMLGLQAEAGSAVLPPSGGIHRTGDIASAAPDGTLTYIGRADDVFKSSDYRISPFEIESVLLEHPAVAESAVIPSPEPTRLAVPKAIIVLAPGHAPSAETAAEIFAHSRARLAPYKRIRRLEFGELPKTVSGKTRRAELREREDGGRSEGEYREEDFATTAKSGSRSG</sequence>
<dbReference type="Pfam" id="PF13193">
    <property type="entry name" value="AMP-binding_C"/>
    <property type="match status" value="1"/>
</dbReference>
<dbReference type="InterPro" id="IPR051087">
    <property type="entry name" value="Mitochondrial_ACSM"/>
</dbReference>
<evidence type="ECO:0000259" key="7">
    <source>
        <dbReference type="Pfam" id="PF13193"/>
    </source>
</evidence>
<organism evidence="8 9">
    <name type="scientific">Rhizorhabdus wittichii (strain DSM 6014 / CCUG 31198 / JCM 15750 / NBRC 105917 / EY 4224 / RW1)</name>
    <name type="common">Sphingomonas wittichii</name>
    <dbReference type="NCBI Taxonomy" id="392499"/>
    <lineage>
        <taxon>Bacteria</taxon>
        <taxon>Pseudomonadati</taxon>
        <taxon>Pseudomonadota</taxon>
        <taxon>Alphaproteobacteria</taxon>
        <taxon>Sphingomonadales</taxon>
        <taxon>Sphingomonadaceae</taxon>
        <taxon>Rhizorhabdus</taxon>
    </lineage>
</organism>
<accession>A0A9J9H8S2</accession>
<keyword evidence="9" id="KW-1185">Reference proteome</keyword>
<evidence type="ECO:0000256" key="3">
    <source>
        <dbReference type="ARBA" id="ARBA00022741"/>
    </source>
</evidence>
<dbReference type="Gene3D" id="3.40.50.12780">
    <property type="entry name" value="N-terminal domain of ligase-like"/>
    <property type="match status" value="1"/>
</dbReference>
<dbReference type="PANTHER" id="PTHR43605:SF10">
    <property type="entry name" value="ACYL-COA SYNTHETASE MEDIUM CHAIN FAMILY MEMBER 3"/>
    <property type="match status" value="1"/>
</dbReference>
<dbReference type="InterPro" id="IPR025110">
    <property type="entry name" value="AMP-bd_C"/>
</dbReference>
<dbReference type="InterPro" id="IPR045851">
    <property type="entry name" value="AMP-bd_C_sf"/>
</dbReference>
<dbReference type="AlphaFoldDB" id="A0A9J9H8S2"/>
<dbReference type="GO" id="GO:0016405">
    <property type="term" value="F:CoA-ligase activity"/>
    <property type="evidence" value="ECO:0007669"/>
    <property type="project" value="UniProtKB-ARBA"/>
</dbReference>
<keyword evidence="3" id="KW-0547">Nucleotide-binding</keyword>
<feature type="domain" description="AMP-binding enzyme C-terminal" evidence="7">
    <location>
        <begin position="448"/>
        <end position="525"/>
    </location>
</feature>
<dbReference type="FunFam" id="3.30.300.30:FF:000028">
    <property type="entry name" value="AMP-dependent synthetase"/>
    <property type="match status" value="1"/>
</dbReference>
<gene>
    <name evidence="8" type="ordered locus">Swit_0669</name>
</gene>
<feature type="region of interest" description="Disordered" evidence="5">
    <location>
        <begin position="522"/>
        <end position="560"/>
    </location>
</feature>
<dbReference type="KEGG" id="swi:Swit_0669"/>
<dbReference type="GO" id="GO:0005524">
    <property type="term" value="F:ATP binding"/>
    <property type="evidence" value="ECO:0007669"/>
    <property type="project" value="UniProtKB-KW"/>
</dbReference>
<evidence type="ECO:0000256" key="4">
    <source>
        <dbReference type="ARBA" id="ARBA00022840"/>
    </source>
</evidence>
<dbReference type="GO" id="GO:0006633">
    <property type="term" value="P:fatty acid biosynthetic process"/>
    <property type="evidence" value="ECO:0007669"/>
    <property type="project" value="TreeGrafter"/>
</dbReference>
<evidence type="ECO:0000256" key="1">
    <source>
        <dbReference type="ARBA" id="ARBA00006432"/>
    </source>
</evidence>
<evidence type="ECO:0000256" key="2">
    <source>
        <dbReference type="ARBA" id="ARBA00022598"/>
    </source>
</evidence>
<dbReference type="EMBL" id="CP000699">
    <property type="protein sequence ID" value="ABQ67036.1"/>
    <property type="molecule type" value="Genomic_DNA"/>
</dbReference>